<evidence type="ECO:0000313" key="2">
    <source>
        <dbReference type="Proteomes" id="UP000000768"/>
    </source>
</evidence>
<name>A0A1Z5RQ54_SORBI</name>
<dbReference type="Proteomes" id="UP000000768">
    <property type="component" value="Chromosome 4"/>
</dbReference>
<sequence>MDIPFVGPCRRHAPRPIAGWPTHRLLSFPFSFPCPGPSGECGAHMAPCFAFSPTPATARMKRESKRGLPLLSPNDEEYKWGELLGICKM</sequence>
<proteinExistence type="predicted"/>
<dbReference type="Gramene" id="OQU85526">
    <property type="protein sequence ID" value="OQU85526"/>
    <property type="gene ID" value="SORBI_3004G264450"/>
</dbReference>
<gene>
    <name evidence="1" type="ORF">SORBI_3004G264450</name>
</gene>
<evidence type="ECO:0000313" key="1">
    <source>
        <dbReference type="EMBL" id="OQU85526.1"/>
    </source>
</evidence>
<dbReference type="AlphaFoldDB" id="A0A1Z5RQ54"/>
<dbReference type="EMBL" id="CM000763">
    <property type="protein sequence ID" value="OQU85526.1"/>
    <property type="molecule type" value="Genomic_DNA"/>
</dbReference>
<reference evidence="2" key="2">
    <citation type="journal article" date="2018" name="Plant J.">
        <title>The Sorghum bicolor reference genome: improved assembly, gene annotations, a transcriptome atlas, and signatures of genome organization.</title>
        <authorList>
            <person name="McCormick R.F."/>
            <person name="Truong S.K."/>
            <person name="Sreedasyam A."/>
            <person name="Jenkins J."/>
            <person name="Shu S."/>
            <person name="Sims D."/>
            <person name="Kennedy M."/>
            <person name="Amirebrahimi M."/>
            <person name="Weers B.D."/>
            <person name="McKinley B."/>
            <person name="Mattison A."/>
            <person name="Morishige D.T."/>
            <person name="Grimwood J."/>
            <person name="Schmutz J."/>
            <person name="Mullet J.E."/>
        </authorList>
    </citation>
    <scope>NUCLEOTIDE SEQUENCE [LARGE SCALE GENOMIC DNA]</scope>
    <source>
        <strain evidence="2">cv. BTx623</strain>
    </source>
</reference>
<organism evidence="1 2">
    <name type="scientific">Sorghum bicolor</name>
    <name type="common">Sorghum</name>
    <name type="synonym">Sorghum vulgare</name>
    <dbReference type="NCBI Taxonomy" id="4558"/>
    <lineage>
        <taxon>Eukaryota</taxon>
        <taxon>Viridiplantae</taxon>
        <taxon>Streptophyta</taxon>
        <taxon>Embryophyta</taxon>
        <taxon>Tracheophyta</taxon>
        <taxon>Spermatophyta</taxon>
        <taxon>Magnoliopsida</taxon>
        <taxon>Liliopsida</taxon>
        <taxon>Poales</taxon>
        <taxon>Poaceae</taxon>
        <taxon>PACMAD clade</taxon>
        <taxon>Panicoideae</taxon>
        <taxon>Andropogonodae</taxon>
        <taxon>Andropogoneae</taxon>
        <taxon>Sorghinae</taxon>
        <taxon>Sorghum</taxon>
    </lineage>
</organism>
<keyword evidence="2" id="KW-1185">Reference proteome</keyword>
<dbReference type="InParanoid" id="A0A1Z5RQ54"/>
<accession>A0A1Z5RQ54</accession>
<protein>
    <submittedName>
        <fullName evidence="1">Uncharacterized protein</fullName>
    </submittedName>
</protein>
<reference evidence="1 2" key="1">
    <citation type="journal article" date="2009" name="Nature">
        <title>The Sorghum bicolor genome and the diversification of grasses.</title>
        <authorList>
            <person name="Paterson A.H."/>
            <person name="Bowers J.E."/>
            <person name="Bruggmann R."/>
            <person name="Dubchak I."/>
            <person name="Grimwood J."/>
            <person name="Gundlach H."/>
            <person name="Haberer G."/>
            <person name="Hellsten U."/>
            <person name="Mitros T."/>
            <person name="Poliakov A."/>
            <person name="Schmutz J."/>
            <person name="Spannagl M."/>
            <person name="Tang H."/>
            <person name="Wang X."/>
            <person name="Wicker T."/>
            <person name="Bharti A.K."/>
            <person name="Chapman J."/>
            <person name="Feltus F.A."/>
            <person name="Gowik U."/>
            <person name="Grigoriev I.V."/>
            <person name="Lyons E."/>
            <person name="Maher C.A."/>
            <person name="Martis M."/>
            <person name="Narechania A."/>
            <person name="Otillar R.P."/>
            <person name="Penning B.W."/>
            <person name="Salamov A.A."/>
            <person name="Wang Y."/>
            <person name="Zhang L."/>
            <person name="Carpita N.C."/>
            <person name="Freeling M."/>
            <person name="Gingle A.R."/>
            <person name="Hash C.T."/>
            <person name="Keller B."/>
            <person name="Klein P."/>
            <person name="Kresovich S."/>
            <person name="McCann M.C."/>
            <person name="Ming R."/>
            <person name="Peterson D.G."/>
            <person name="Mehboob-ur-Rahman"/>
            <person name="Ware D."/>
            <person name="Westhoff P."/>
            <person name="Mayer K.F."/>
            <person name="Messing J."/>
            <person name="Rokhsar D.S."/>
        </authorList>
    </citation>
    <scope>NUCLEOTIDE SEQUENCE [LARGE SCALE GENOMIC DNA]</scope>
    <source>
        <strain evidence="2">cv. BTx623</strain>
    </source>
</reference>